<dbReference type="GO" id="GO:0030863">
    <property type="term" value="C:cortical cytoskeleton"/>
    <property type="evidence" value="ECO:0007669"/>
    <property type="project" value="TreeGrafter"/>
</dbReference>
<dbReference type="AlphaFoldDB" id="L8GVG0"/>
<feature type="domain" description="Calcium-regulated actin-bundling protein C-terminal" evidence="2">
    <location>
        <begin position="164"/>
        <end position="244"/>
    </location>
</feature>
<organism evidence="3 4">
    <name type="scientific">Acanthamoeba castellanii (strain ATCC 30010 / Neff)</name>
    <dbReference type="NCBI Taxonomy" id="1257118"/>
    <lineage>
        <taxon>Eukaryota</taxon>
        <taxon>Amoebozoa</taxon>
        <taxon>Discosea</taxon>
        <taxon>Longamoebia</taxon>
        <taxon>Centramoebida</taxon>
        <taxon>Acanthamoebidae</taxon>
        <taxon>Acanthamoeba</taxon>
    </lineage>
</organism>
<dbReference type="PANTHER" id="PTHR37009">
    <property type="entry name" value="EF-HAND DOMAIN-CONTAINING PROTEIN"/>
    <property type="match status" value="1"/>
</dbReference>
<dbReference type="GeneID" id="14916652"/>
<dbReference type="EMBL" id="KB008010">
    <property type="protein sequence ID" value="ELR16061.1"/>
    <property type="molecule type" value="Genomic_DNA"/>
</dbReference>
<dbReference type="VEuPathDB" id="AmoebaDB:ACA1_224400"/>
<dbReference type="GO" id="GO:0030046">
    <property type="term" value="P:parallel actin filament bundle assembly"/>
    <property type="evidence" value="ECO:0007669"/>
    <property type="project" value="TreeGrafter"/>
</dbReference>
<name>L8GVG0_ACACF</name>
<dbReference type="KEGG" id="acan:ACA1_224400"/>
<dbReference type="PANTHER" id="PTHR37009:SF1">
    <property type="entry name" value="CALCIUM-REGULATED ACTIN-BUNDLING PROTEIN"/>
    <property type="match status" value="1"/>
</dbReference>
<evidence type="ECO:0000313" key="4">
    <source>
        <dbReference type="Proteomes" id="UP000011083"/>
    </source>
</evidence>
<dbReference type="GO" id="GO:0051764">
    <property type="term" value="P:actin crosslink formation"/>
    <property type="evidence" value="ECO:0007669"/>
    <property type="project" value="TreeGrafter"/>
</dbReference>
<dbReference type="InterPro" id="IPR040810">
    <property type="entry name" value="F_actin_bund_C"/>
</dbReference>
<dbReference type="Proteomes" id="UP000011083">
    <property type="component" value="Unassembled WGS sequence"/>
</dbReference>
<evidence type="ECO:0000313" key="3">
    <source>
        <dbReference type="EMBL" id="ELR16061.1"/>
    </source>
</evidence>
<protein>
    <submittedName>
        <fullName evidence="3">TolAlike protein</fullName>
    </submittedName>
</protein>
<evidence type="ECO:0000256" key="1">
    <source>
        <dbReference type="SAM" id="MobiDB-lite"/>
    </source>
</evidence>
<proteinExistence type="predicted"/>
<dbReference type="Pfam" id="PF18060">
    <property type="entry name" value="F_actin_bund_C"/>
    <property type="match status" value="1"/>
</dbReference>
<sequence length="294" mass="33223">MQTLPGANDKEKLDSLTALNHKEQAVWFLNAFWNSVGEANAEQVWSFKQKFDELDSEKRAEGSTLDEMQAHRFLETIKETLTVQAMREKLRSTGAIAGQIRRVPLTHYLIMKYNVDWHDLVNAVLGDMEEIRKAQQKLDEVQAALREAEQREQESKQAKRELDAALKDVKDQEDARNNKTAELQKKSEEGGLVSRNRAKAELAQHLAEDPLPLRKAKITLEAAVKKADKAAIAAEAAVEEARVKFDEAQAYLEKVKKGGSPKGALWWMERELLEARAYLPKSKGGYNKREGAAQ</sequence>
<keyword evidence="4" id="KW-1185">Reference proteome</keyword>
<evidence type="ECO:0000259" key="2">
    <source>
        <dbReference type="Pfam" id="PF18060"/>
    </source>
</evidence>
<dbReference type="InterPro" id="IPR053356">
    <property type="entry name" value="Calcium-reg_actin-bundling"/>
</dbReference>
<gene>
    <name evidence="3" type="ORF">ACA1_224400</name>
</gene>
<accession>L8GVG0</accession>
<dbReference type="GO" id="GO:0051015">
    <property type="term" value="F:actin filament binding"/>
    <property type="evidence" value="ECO:0007669"/>
    <property type="project" value="TreeGrafter"/>
</dbReference>
<dbReference type="OrthoDB" id="29213at2759"/>
<feature type="region of interest" description="Disordered" evidence="1">
    <location>
        <begin position="146"/>
        <end position="194"/>
    </location>
</feature>
<dbReference type="RefSeq" id="XP_004338074.1">
    <property type="nucleotide sequence ID" value="XM_004338026.1"/>
</dbReference>
<feature type="compositionally biased region" description="Basic and acidic residues" evidence="1">
    <location>
        <begin position="146"/>
        <end position="189"/>
    </location>
</feature>
<reference evidence="3 4" key="1">
    <citation type="journal article" date="2013" name="Genome Biol.">
        <title>Genome of Acanthamoeba castellanii highlights extensive lateral gene transfer and early evolution of tyrosine kinase signaling.</title>
        <authorList>
            <person name="Clarke M."/>
            <person name="Lohan A.J."/>
            <person name="Liu B."/>
            <person name="Lagkouvardos I."/>
            <person name="Roy S."/>
            <person name="Zafar N."/>
            <person name="Bertelli C."/>
            <person name="Schilde C."/>
            <person name="Kianianmomeni A."/>
            <person name="Burglin T.R."/>
            <person name="Frech C."/>
            <person name="Turcotte B."/>
            <person name="Kopec K.O."/>
            <person name="Synnott J.M."/>
            <person name="Choo C."/>
            <person name="Paponov I."/>
            <person name="Finkler A."/>
            <person name="Soon Heng Tan C."/>
            <person name="Hutchins A.P."/>
            <person name="Weinmeier T."/>
            <person name="Rattei T."/>
            <person name="Chu J.S."/>
            <person name="Gimenez G."/>
            <person name="Irimia M."/>
            <person name="Rigden D.J."/>
            <person name="Fitzpatrick D.A."/>
            <person name="Lorenzo-Morales J."/>
            <person name="Bateman A."/>
            <person name="Chiu C.H."/>
            <person name="Tang P."/>
            <person name="Hegemann P."/>
            <person name="Fromm H."/>
            <person name="Raoult D."/>
            <person name="Greub G."/>
            <person name="Miranda-Saavedra D."/>
            <person name="Chen N."/>
            <person name="Nash P."/>
            <person name="Ginger M.L."/>
            <person name="Horn M."/>
            <person name="Schaap P."/>
            <person name="Caler L."/>
            <person name="Loftus B."/>
        </authorList>
    </citation>
    <scope>NUCLEOTIDE SEQUENCE [LARGE SCALE GENOMIC DNA]</scope>
    <source>
        <strain evidence="3 4">Neff</strain>
    </source>
</reference>